<protein>
    <recommendedName>
        <fullName evidence="5">Ribosome biogenesis regulatory protein</fullName>
    </recommendedName>
</protein>
<evidence type="ECO:0000313" key="8">
    <source>
        <dbReference type="Proteomes" id="UP000485058"/>
    </source>
</evidence>
<evidence type="ECO:0000256" key="2">
    <source>
        <dbReference type="ARBA" id="ARBA00010077"/>
    </source>
</evidence>
<comment type="caution">
    <text evidence="7">The sequence shown here is derived from an EMBL/GenBank/DDBJ whole genome shotgun (WGS) entry which is preliminary data.</text>
</comment>
<feature type="compositionally biased region" description="Basic and acidic residues" evidence="6">
    <location>
        <begin position="145"/>
        <end position="154"/>
    </location>
</feature>
<keyword evidence="8" id="KW-1185">Reference proteome</keyword>
<feature type="non-terminal residue" evidence="7">
    <location>
        <position position="336"/>
    </location>
</feature>
<reference evidence="7 8" key="1">
    <citation type="submission" date="2020-02" db="EMBL/GenBank/DDBJ databases">
        <title>Draft genome sequence of Haematococcus lacustris strain NIES-144.</title>
        <authorList>
            <person name="Morimoto D."/>
            <person name="Nakagawa S."/>
            <person name="Yoshida T."/>
            <person name="Sawayama S."/>
        </authorList>
    </citation>
    <scope>NUCLEOTIDE SEQUENCE [LARGE SCALE GENOMIC DNA]</scope>
    <source>
        <strain evidence="7 8">NIES-144</strain>
    </source>
</reference>
<dbReference type="GO" id="GO:0005634">
    <property type="term" value="C:nucleus"/>
    <property type="evidence" value="ECO:0007669"/>
    <property type="project" value="UniProtKB-SubCell"/>
</dbReference>
<dbReference type="GO" id="GO:0042254">
    <property type="term" value="P:ribosome biogenesis"/>
    <property type="evidence" value="ECO:0007669"/>
    <property type="project" value="UniProtKB-KW"/>
</dbReference>
<dbReference type="Proteomes" id="UP000485058">
    <property type="component" value="Unassembled WGS sequence"/>
</dbReference>
<accession>A0A699Z2E4</accession>
<comment type="function">
    <text evidence="5">Involved in ribosomal large subunit assembly.</text>
</comment>
<evidence type="ECO:0000256" key="5">
    <source>
        <dbReference type="RuleBase" id="RU364132"/>
    </source>
</evidence>
<comment type="subcellular location">
    <subcellularLocation>
        <location evidence="1 5">Nucleus</location>
    </subcellularLocation>
</comment>
<feature type="region of interest" description="Disordered" evidence="6">
    <location>
        <begin position="228"/>
        <end position="252"/>
    </location>
</feature>
<sequence length="336" mass="36351">MSADVGAALTNGGESSDQPSSAEGAAPVKVTAEQLGVQQGDEFAGQLEFDIGNLSAWDPSPVDPAAFSGADREATCTETARAIVQSLVNKLFALPSTPIAGGRLAQLPPPTTPLPRQKPLPKPKPLTKWQKFAQKKGIVKKKRSKLEFDETKQEWRRRHGYKKAGDEADIPIVEARPGDKVGEDPFSRMEADKKERVKRNRSSQLDNARAAQAAGALPPTLRLAASLAPSAPAANSKAAGPKRLQKAKRKELRAEIKAASRLSGISTASMGKFDKTLRGEKEGERAPLGKRRKFLPMSAMAGKFLRERADDILDVRKAITKHEAVVREEQRAAKEV</sequence>
<feature type="region of interest" description="Disordered" evidence="6">
    <location>
        <begin position="143"/>
        <end position="216"/>
    </location>
</feature>
<dbReference type="EMBL" id="BLLF01000245">
    <property type="protein sequence ID" value="GFH09582.1"/>
    <property type="molecule type" value="Genomic_DNA"/>
</dbReference>
<organism evidence="7 8">
    <name type="scientific">Haematococcus lacustris</name>
    <name type="common">Green alga</name>
    <name type="synonym">Haematococcus pluvialis</name>
    <dbReference type="NCBI Taxonomy" id="44745"/>
    <lineage>
        <taxon>Eukaryota</taxon>
        <taxon>Viridiplantae</taxon>
        <taxon>Chlorophyta</taxon>
        <taxon>core chlorophytes</taxon>
        <taxon>Chlorophyceae</taxon>
        <taxon>CS clade</taxon>
        <taxon>Chlamydomonadales</taxon>
        <taxon>Haematococcaceae</taxon>
        <taxon>Haematococcus</taxon>
    </lineage>
</organism>
<keyword evidence="3 5" id="KW-0690">Ribosome biogenesis</keyword>
<evidence type="ECO:0000313" key="7">
    <source>
        <dbReference type="EMBL" id="GFH09582.1"/>
    </source>
</evidence>
<comment type="similarity">
    <text evidence="2 5">Belongs to the RRS1 family.</text>
</comment>
<keyword evidence="4 5" id="KW-0539">Nucleus</keyword>
<dbReference type="InterPro" id="IPR007023">
    <property type="entry name" value="Ribosom_reg"/>
</dbReference>
<proteinExistence type="inferred from homology"/>
<feature type="region of interest" description="Disordered" evidence="6">
    <location>
        <begin position="99"/>
        <end position="128"/>
    </location>
</feature>
<evidence type="ECO:0000256" key="4">
    <source>
        <dbReference type="ARBA" id="ARBA00023242"/>
    </source>
</evidence>
<dbReference type="AlphaFoldDB" id="A0A699Z2E4"/>
<feature type="compositionally biased region" description="Low complexity" evidence="6">
    <location>
        <begin position="228"/>
        <end position="239"/>
    </location>
</feature>
<feature type="region of interest" description="Disordered" evidence="6">
    <location>
        <begin position="1"/>
        <end position="30"/>
    </location>
</feature>
<gene>
    <name evidence="7" type="ORF">HaLaN_04757</name>
</gene>
<feature type="compositionally biased region" description="Polar residues" evidence="6">
    <location>
        <begin position="12"/>
        <end position="21"/>
    </location>
</feature>
<feature type="compositionally biased region" description="Pro residues" evidence="6">
    <location>
        <begin position="107"/>
        <end position="124"/>
    </location>
</feature>
<feature type="compositionally biased region" description="Basic and acidic residues" evidence="6">
    <location>
        <begin position="176"/>
        <end position="195"/>
    </location>
</feature>
<evidence type="ECO:0000256" key="6">
    <source>
        <dbReference type="SAM" id="MobiDB-lite"/>
    </source>
</evidence>
<name>A0A699Z2E4_HAELA</name>
<evidence type="ECO:0000256" key="1">
    <source>
        <dbReference type="ARBA" id="ARBA00004123"/>
    </source>
</evidence>
<dbReference type="Pfam" id="PF04939">
    <property type="entry name" value="RRS1"/>
    <property type="match status" value="1"/>
</dbReference>
<evidence type="ECO:0000256" key="3">
    <source>
        <dbReference type="ARBA" id="ARBA00022517"/>
    </source>
</evidence>
<feature type="non-terminal residue" evidence="7">
    <location>
        <position position="1"/>
    </location>
</feature>